<dbReference type="InterPro" id="IPR046947">
    <property type="entry name" value="LytR-like"/>
</dbReference>
<dbReference type="PANTHER" id="PTHR37299">
    <property type="entry name" value="TRANSCRIPTIONAL REGULATOR-RELATED"/>
    <property type="match status" value="1"/>
</dbReference>
<evidence type="ECO:0000313" key="3">
    <source>
        <dbReference type="Proteomes" id="UP000051166"/>
    </source>
</evidence>
<sequence>MKIRVEINRSLDDTEVIIHAPSDNKAHEIYQLLQKKTKLQTLKLYAATTEYYLSVTEILFFETDGRQISAHTAEQSYTTHYRLYELEELLPQMFMRVSKSTILNTEKIFSLTHSISSYLVCFQNSYKQVYVSRKYYKELKQRLEERE</sequence>
<feature type="domain" description="HTH LytTR-type" evidence="1">
    <location>
        <begin position="51"/>
        <end position="145"/>
    </location>
</feature>
<dbReference type="GeneID" id="98308600"/>
<dbReference type="GO" id="GO:0003677">
    <property type="term" value="F:DNA binding"/>
    <property type="evidence" value="ECO:0007669"/>
    <property type="project" value="InterPro"/>
</dbReference>
<dbReference type="InterPro" id="IPR007492">
    <property type="entry name" value="LytTR_DNA-bd_dom"/>
</dbReference>
<dbReference type="SMART" id="SM00850">
    <property type="entry name" value="LytTR"/>
    <property type="match status" value="1"/>
</dbReference>
<dbReference type="EMBL" id="AZFQ01000050">
    <property type="protein sequence ID" value="KRL97723.1"/>
    <property type="molecule type" value="Genomic_DNA"/>
</dbReference>
<protein>
    <submittedName>
        <fullName evidence="2">Response regulator</fullName>
    </submittedName>
</protein>
<proteinExistence type="predicted"/>
<dbReference type="RefSeq" id="WP_056961141.1">
    <property type="nucleotide sequence ID" value="NZ_AZFQ01000050.1"/>
</dbReference>
<reference evidence="2 3" key="1">
    <citation type="journal article" date="2015" name="Genome Announc.">
        <title>Expanding the biotechnology potential of lactobacilli through comparative genomics of 213 strains and associated genera.</title>
        <authorList>
            <person name="Sun Z."/>
            <person name="Harris H.M."/>
            <person name="McCann A."/>
            <person name="Guo C."/>
            <person name="Argimon S."/>
            <person name="Zhang W."/>
            <person name="Yang X."/>
            <person name="Jeffery I.B."/>
            <person name="Cooney J.C."/>
            <person name="Kagawa T.F."/>
            <person name="Liu W."/>
            <person name="Song Y."/>
            <person name="Salvetti E."/>
            <person name="Wrobel A."/>
            <person name="Rasinkangas P."/>
            <person name="Parkhill J."/>
            <person name="Rea M.C."/>
            <person name="O'Sullivan O."/>
            <person name="Ritari J."/>
            <person name="Douillard F.P."/>
            <person name="Paul Ross R."/>
            <person name="Yang R."/>
            <person name="Briner A.E."/>
            <person name="Felis G.E."/>
            <person name="de Vos W.M."/>
            <person name="Barrangou R."/>
            <person name="Klaenhammer T.R."/>
            <person name="Caufield P.W."/>
            <person name="Cui Y."/>
            <person name="Zhang H."/>
            <person name="O'Toole P.W."/>
        </authorList>
    </citation>
    <scope>NUCLEOTIDE SEQUENCE [LARGE SCALE GENOMIC DNA]</scope>
    <source>
        <strain evidence="2 3">DSM 16230</strain>
    </source>
</reference>
<comment type="caution">
    <text evidence="2">The sequence shown here is derived from an EMBL/GenBank/DDBJ whole genome shotgun (WGS) entry which is preliminary data.</text>
</comment>
<dbReference type="OrthoDB" id="9808614at2"/>
<dbReference type="Gene3D" id="2.40.50.1020">
    <property type="entry name" value="LytTr DNA-binding domain"/>
    <property type="match status" value="1"/>
</dbReference>
<dbReference type="Proteomes" id="UP000051166">
    <property type="component" value="Unassembled WGS sequence"/>
</dbReference>
<evidence type="ECO:0000259" key="1">
    <source>
        <dbReference type="PROSITE" id="PS50930"/>
    </source>
</evidence>
<dbReference type="STRING" id="1423801.FD50_GL001289"/>
<name>A0A0R1V7A7_9LACO</name>
<keyword evidence="3" id="KW-1185">Reference proteome</keyword>
<dbReference type="AlphaFoldDB" id="A0A0R1V7A7"/>
<dbReference type="GO" id="GO:0000156">
    <property type="term" value="F:phosphorelay response regulator activity"/>
    <property type="evidence" value="ECO:0007669"/>
    <property type="project" value="InterPro"/>
</dbReference>
<dbReference type="PATRIC" id="fig|1423801.4.peg.1319"/>
<dbReference type="PANTHER" id="PTHR37299:SF4">
    <property type="entry name" value="TRANSCRIPTIONAL REGULATOR"/>
    <property type="match status" value="1"/>
</dbReference>
<accession>A0A0R1V7A7</accession>
<dbReference type="PROSITE" id="PS50930">
    <property type="entry name" value="HTH_LYTTR"/>
    <property type="match status" value="1"/>
</dbReference>
<organism evidence="2 3">
    <name type="scientific">Liquorilactobacillus satsumensis DSM 16230 = JCM 12392</name>
    <dbReference type="NCBI Taxonomy" id="1423801"/>
    <lineage>
        <taxon>Bacteria</taxon>
        <taxon>Bacillati</taxon>
        <taxon>Bacillota</taxon>
        <taxon>Bacilli</taxon>
        <taxon>Lactobacillales</taxon>
        <taxon>Lactobacillaceae</taxon>
        <taxon>Liquorilactobacillus</taxon>
    </lineage>
</organism>
<gene>
    <name evidence="2" type="ORF">FD50_GL001289</name>
</gene>
<dbReference type="Pfam" id="PF04397">
    <property type="entry name" value="LytTR"/>
    <property type="match status" value="1"/>
</dbReference>
<evidence type="ECO:0000313" key="2">
    <source>
        <dbReference type="EMBL" id="KRL97723.1"/>
    </source>
</evidence>